<evidence type="ECO:0000259" key="2">
    <source>
        <dbReference type="Pfam" id="PF14258"/>
    </source>
</evidence>
<gene>
    <name evidence="3" type="ORF">N803_06525</name>
</gene>
<feature type="domain" description="DUF4350" evidence="2">
    <location>
        <begin position="51"/>
        <end position="247"/>
    </location>
</feature>
<dbReference type="STRING" id="1385521.N803_06525"/>
<dbReference type="InterPro" id="IPR025646">
    <property type="entry name" value="DUF4350"/>
</dbReference>
<keyword evidence="1" id="KW-0812">Transmembrane</keyword>
<dbReference type="EMBL" id="AVPK01000018">
    <property type="protein sequence ID" value="KGN35563.1"/>
    <property type="molecule type" value="Genomic_DNA"/>
</dbReference>
<protein>
    <recommendedName>
        <fullName evidence="2">DUF4350 domain-containing protein</fullName>
    </recommendedName>
</protein>
<feature type="transmembrane region" description="Helical" evidence="1">
    <location>
        <begin position="16"/>
        <end position="36"/>
    </location>
</feature>
<organism evidence="3 4">
    <name type="scientific">Knoellia subterranea KCTC 19937</name>
    <dbReference type="NCBI Taxonomy" id="1385521"/>
    <lineage>
        <taxon>Bacteria</taxon>
        <taxon>Bacillati</taxon>
        <taxon>Actinomycetota</taxon>
        <taxon>Actinomycetes</taxon>
        <taxon>Micrococcales</taxon>
        <taxon>Intrasporangiaceae</taxon>
        <taxon>Knoellia</taxon>
    </lineage>
</organism>
<accession>A0A0A0JEL6</accession>
<sequence length="411" mass="42112">MGTVTSVAAVAKSRSFAAWLGAVLLGVGALAVIAIMTTPSDAAMDPDGLGPTGGAALIAVLDQNGVDVVTTRTIEDTTAALREGGSGADTSVVIGNTSNLGTAAAATLRQATLGAHRVVALSPSSAQVRSLGAEVTALRIGAGVEIESRCDIGPVDEGDTLLGIDARYELRGEVSGARACFPLTLTTDEGDAGDGDEGDGEGDHGAVLLDLPATSEHAPLTIVGSTSGFTNRAITEADNAAIALRLLGGSERLVWYHPGVTDLADSDAGTSDDGGLLPRWLMPALALVGVAIVLLGVVRGRRLGRLVHEPLPVVVRAVETTEARGRLYRRAQDRPRAAAVLRLATLDRLRSRLGLRRGDPVDVVARAASAATGRPVSEILDLVSGPAPTDDAALVRLAQDLSDLEEKAHRP</sequence>
<dbReference type="Proteomes" id="UP000030011">
    <property type="component" value="Unassembled WGS sequence"/>
</dbReference>
<keyword evidence="4" id="KW-1185">Reference proteome</keyword>
<feature type="transmembrane region" description="Helical" evidence="1">
    <location>
        <begin position="280"/>
        <end position="298"/>
    </location>
</feature>
<keyword evidence="1" id="KW-0472">Membrane</keyword>
<dbReference type="eggNOG" id="ENOG502ZY4N">
    <property type="taxonomic scope" value="Bacteria"/>
</dbReference>
<name>A0A0A0JEL6_9MICO</name>
<reference evidence="3 4" key="1">
    <citation type="submission" date="2013-08" db="EMBL/GenBank/DDBJ databases">
        <title>The genome sequence of Knoellia subterranea.</title>
        <authorList>
            <person name="Zhu W."/>
            <person name="Wang G."/>
        </authorList>
    </citation>
    <scope>NUCLEOTIDE SEQUENCE [LARGE SCALE GENOMIC DNA]</scope>
    <source>
        <strain evidence="3 4">KCTC 19937</strain>
    </source>
</reference>
<dbReference type="Pfam" id="PF14258">
    <property type="entry name" value="DUF4350"/>
    <property type="match status" value="1"/>
</dbReference>
<evidence type="ECO:0000313" key="3">
    <source>
        <dbReference type="EMBL" id="KGN35563.1"/>
    </source>
</evidence>
<dbReference type="AlphaFoldDB" id="A0A0A0JEL6"/>
<proteinExistence type="predicted"/>
<keyword evidence="1" id="KW-1133">Transmembrane helix</keyword>
<evidence type="ECO:0000313" key="4">
    <source>
        <dbReference type="Proteomes" id="UP000030011"/>
    </source>
</evidence>
<comment type="caution">
    <text evidence="3">The sequence shown here is derived from an EMBL/GenBank/DDBJ whole genome shotgun (WGS) entry which is preliminary data.</text>
</comment>
<evidence type="ECO:0000256" key="1">
    <source>
        <dbReference type="SAM" id="Phobius"/>
    </source>
</evidence>